<keyword evidence="3" id="KW-1185">Reference proteome</keyword>
<evidence type="ECO:0000256" key="1">
    <source>
        <dbReference type="SAM" id="Phobius"/>
    </source>
</evidence>
<dbReference type="PANTHER" id="PTHR39336">
    <property type="entry name" value="PYRIDOXAMINE PHOSPHATE OXIDASE FAMILY PROTEIN (AFU_ORTHOLOGUE AFUA_6G11440)"/>
    <property type="match status" value="1"/>
</dbReference>
<feature type="transmembrane region" description="Helical" evidence="1">
    <location>
        <begin position="201"/>
        <end position="224"/>
    </location>
</feature>
<dbReference type="OrthoDB" id="539398at2759"/>
<keyword evidence="1" id="KW-0472">Membrane</keyword>
<keyword evidence="1" id="KW-1133">Transmembrane helix</keyword>
<organism evidence="2 3">
    <name type="scientific">Melanomma pulvis-pyrius CBS 109.77</name>
    <dbReference type="NCBI Taxonomy" id="1314802"/>
    <lineage>
        <taxon>Eukaryota</taxon>
        <taxon>Fungi</taxon>
        <taxon>Dikarya</taxon>
        <taxon>Ascomycota</taxon>
        <taxon>Pezizomycotina</taxon>
        <taxon>Dothideomycetes</taxon>
        <taxon>Pleosporomycetidae</taxon>
        <taxon>Pleosporales</taxon>
        <taxon>Melanommataceae</taxon>
        <taxon>Melanomma</taxon>
    </lineage>
</organism>
<evidence type="ECO:0000313" key="3">
    <source>
        <dbReference type="Proteomes" id="UP000799757"/>
    </source>
</evidence>
<sequence>MPEEQSSLLPHQIINKQSIFVVSIPLAGRRVNLSPKGHPTRSLVILDVNKVAYLDATGSGCETISQVFYASPEIMRSFCFGSIIKKDSKGFEARRANMGNDVELTGARAIVLVNIWNVQTSCGLSVPLVVQSNSGTECGEKDLVSENKFSIRDTVDTWSSRIYQNLDGLTDMRSAKRARGQWMTVGGSKAWVRGVGRQWDILLVGMLMTISVILVLHTSGLLIVERKSSSHQH</sequence>
<reference evidence="2" key="1">
    <citation type="journal article" date="2020" name="Stud. Mycol.">
        <title>101 Dothideomycetes genomes: a test case for predicting lifestyles and emergence of pathogens.</title>
        <authorList>
            <person name="Haridas S."/>
            <person name="Albert R."/>
            <person name="Binder M."/>
            <person name="Bloem J."/>
            <person name="Labutti K."/>
            <person name="Salamov A."/>
            <person name="Andreopoulos B."/>
            <person name="Baker S."/>
            <person name="Barry K."/>
            <person name="Bills G."/>
            <person name="Bluhm B."/>
            <person name="Cannon C."/>
            <person name="Castanera R."/>
            <person name="Culley D."/>
            <person name="Daum C."/>
            <person name="Ezra D."/>
            <person name="Gonzalez J."/>
            <person name="Henrissat B."/>
            <person name="Kuo A."/>
            <person name="Liang C."/>
            <person name="Lipzen A."/>
            <person name="Lutzoni F."/>
            <person name="Magnuson J."/>
            <person name="Mondo S."/>
            <person name="Nolan M."/>
            <person name="Ohm R."/>
            <person name="Pangilinan J."/>
            <person name="Park H.-J."/>
            <person name="Ramirez L."/>
            <person name="Alfaro M."/>
            <person name="Sun H."/>
            <person name="Tritt A."/>
            <person name="Yoshinaga Y."/>
            <person name="Zwiers L.-H."/>
            <person name="Turgeon B."/>
            <person name="Goodwin S."/>
            <person name="Spatafora J."/>
            <person name="Crous P."/>
            <person name="Grigoriev I."/>
        </authorList>
    </citation>
    <scope>NUCLEOTIDE SEQUENCE</scope>
    <source>
        <strain evidence="2">CBS 109.77</strain>
    </source>
</reference>
<evidence type="ECO:0008006" key="4">
    <source>
        <dbReference type="Google" id="ProtNLM"/>
    </source>
</evidence>
<dbReference type="Proteomes" id="UP000799757">
    <property type="component" value="Unassembled WGS sequence"/>
</dbReference>
<accession>A0A6A6WYK0</accession>
<dbReference type="PANTHER" id="PTHR39336:SF1">
    <property type="entry name" value="PYRIDOXAMINE PHOSPHATE OXIDASE FAMILY PROTEIN (AFU_ORTHOLOGUE AFUA_6G11440)"/>
    <property type="match status" value="1"/>
</dbReference>
<proteinExistence type="predicted"/>
<gene>
    <name evidence="2" type="ORF">K505DRAFT_352849</name>
</gene>
<protein>
    <recommendedName>
        <fullName evidence="4">Pyridoxamine phosphate oxidase family protein</fullName>
    </recommendedName>
</protein>
<name>A0A6A6WYK0_9PLEO</name>
<evidence type="ECO:0000313" key="2">
    <source>
        <dbReference type="EMBL" id="KAF2788988.1"/>
    </source>
</evidence>
<dbReference type="EMBL" id="MU002171">
    <property type="protein sequence ID" value="KAF2788988.1"/>
    <property type="molecule type" value="Genomic_DNA"/>
</dbReference>
<keyword evidence="1" id="KW-0812">Transmembrane</keyword>
<dbReference type="AlphaFoldDB" id="A0A6A6WYK0"/>